<dbReference type="SMART" id="SM00448">
    <property type="entry name" value="REC"/>
    <property type="match status" value="1"/>
</dbReference>
<evidence type="ECO:0000259" key="2">
    <source>
        <dbReference type="PROSITE" id="PS50110"/>
    </source>
</evidence>
<dbReference type="InterPro" id="IPR036641">
    <property type="entry name" value="HPT_dom_sf"/>
</dbReference>
<protein>
    <submittedName>
        <fullName evidence="3">Response regulator receiver domain-containing protein</fullName>
    </submittedName>
</protein>
<dbReference type="Proteomes" id="UP000217076">
    <property type="component" value="Unassembled WGS sequence"/>
</dbReference>
<accession>A0A1G7XQB8</accession>
<dbReference type="STRING" id="83401.SAMN05421742_10358"/>
<dbReference type="AlphaFoldDB" id="A0A1G7XQB8"/>
<sequence>MPTTPLQNLSVLLVEDNLYIRDILEQTLRHLGFEKIVLARNGEDAVKLLKLLNHSGNPGAGVLNVDLIMSDLVMSPINGVLLLKWIRQQKDSPNRFVPFIMVSGAADREYVEAARDLGTTEFLAKPFSVNSVYERIQWVIDHPRPFIACQSYFGPDRRRRHLPTPEGLPDRRRQGDDHITQVYSADNVKRPRNPSDVWVFRLPNTLKEKLGGNLRAAFALPRELLEEAEQQLERSALDFHEWAVNYLSRLADLVEQTRRFPAHRRQDLDEINLVAHELRGQGGTFGYPLITVFAKSLYEATRSGCSEHDSHLGVVEAHIDAMRAVIRDRIAGDGGEVGRELLRTLTQAIARHDEAGRKPGRP</sequence>
<proteinExistence type="predicted"/>
<name>A0A1G7XQB8_9PROT</name>
<dbReference type="SUPFAM" id="SSF52172">
    <property type="entry name" value="CheY-like"/>
    <property type="match status" value="1"/>
</dbReference>
<dbReference type="PANTHER" id="PTHR43228">
    <property type="entry name" value="TWO-COMPONENT RESPONSE REGULATOR"/>
    <property type="match status" value="1"/>
</dbReference>
<dbReference type="SUPFAM" id="SSF47226">
    <property type="entry name" value="Histidine-containing phosphotransfer domain, HPT domain"/>
    <property type="match status" value="1"/>
</dbReference>
<reference evidence="4" key="1">
    <citation type="submission" date="2016-10" db="EMBL/GenBank/DDBJ databases">
        <authorList>
            <person name="Varghese N."/>
            <person name="Submissions S."/>
        </authorList>
    </citation>
    <scope>NUCLEOTIDE SEQUENCE [LARGE SCALE GENOMIC DNA]</scope>
    <source>
        <strain evidence="4">930I</strain>
    </source>
</reference>
<dbReference type="RefSeq" id="WP_176787646.1">
    <property type="nucleotide sequence ID" value="NZ_FNCV01000003.1"/>
</dbReference>
<organism evidence="3 4">
    <name type="scientific">Roseospirillum parvum</name>
    <dbReference type="NCBI Taxonomy" id="83401"/>
    <lineage>
        <taxon>Bacteria</taxon>
        <taxon>Pseudomonadati</taxon>
        <taxon>Pseudomonadota</taxon>
        <taxon>Alphaproteobacteria</taxon>
        <taxon>Rhodospirillales</taxon>
        <taxon>Rhodospirillaceae</taxon>
        <taxon>Roseospirillum</taxon>
    </lineage>
</organism>
<feature type="modified residue" description="4-aspartylphosphate" evidence="1">
    <location>
        <position position="71"/>
    </location>
</feature>
<dbReference type="InterPro" id="IPR011006">
    <property type="entry name" value="CheY-like_superfamily"/>
</dbReference>
<dbReference type="GO" id="GO:0000160">
    <property type="term" value="P:phosphorelay signal transduction system"/>
    <property type="evidence" value="ECO:0007669"/>
    <property type="project" value="InterPro"/>
</dbReference>
<evidence type="ECO:0000256" key="1">
    <source>
        <dbReference type="PROSITE-ProRule" id="PRU00169"/>
    </source>
</evidence>
<dbReference type="Pfam" id="PF00072">
    <property type="entry name" value="Response_reg"/>
    <property type="match status" value="1"/>
</dbReference>
<feature type="domain" description="Response regulatory" evidence="2">
    <location>
        <begin position="10"/>
        <end position="140"/>
    </location>
</feature>
<dbReference type="CDD" id="cd00156">
    <property type="entry name" value="REC"/>
    <property type="match status" value="1"/>
</dbReference>
<dbReference type="PROSITE" id="PS50110">
    <property type="entry name" value="RESPONSE_REGULATORY"/>
    <property type="match status" value="1"/>
</dbReference>
<dbReference type="Gene3D" id="3.40.50.2300">
    <property type="match status" value="1"/>
</dbReference>
<evidence type="ECO:0000313" key="3">
    <source>
        <dbReference type="EMBL" id="SDG86286.1"/>
    </source>
</evidence>
<keyword evidence="4" id="KW-1185">Reference proteome</keyword>
<gene>
    <name evidence="3" type="ORF">SAMN05421742_10358</name>
</gene>
<dbReference type="PANTHER" id="PTHR43228:SF1">
    <property type="entry name" value="TWO-COMPONENT RESPONSE REGULATOR ARR22"/>
    <property type="match status" value="1"/>
</dbReference>
<dbReference type="EMBL" id="FNCV01000003">
    <property type="protein sequence ID" value="SDG86286.1"/>
    <property type="molecule type" value="Genomic_DNA"/>
</dbReference>
<keyword evidence="1" id="KW-0597">Phosphoprotein</keyword>
<evidence type="ECO:0000313" key="4">
    <source>
        <dbReference type="Proteomes" id="UP000217076"/>
    </source>
</evidence>
<dbReference type="InterPro" id="IPR001789">
    <property type="entry name" value="Sig_transdc_resp-reg_receiver"/>
</dbReference>
<dbReference type="InterPro" id="IPR052048">
    <property type="entry name" value="ST_Response_Regulator"/>
</dbReference>